<keyword evidence="3 7" id="KW-0479">Metal-binding</keyword>
<dbReference type="Proteomes" id="UP000076863">
    <property type="component" value="Unassembled WGS sequence"/>
</dbReference>
<evidence type="ECO:0000256" key="5">
    <source>
        <dbReference type="ARBA" id="ARBA00022833"/>
    </source>
</evidence>
<dbReference type="Pfam" id="PF01432">
    <property type="entry name" value="Peptidase_M3"/>
    <property type="match status" value="1"/>
</dbReference>
<gene>
    <name evidence="9" type="ORF">BBO_09499</name>
</gene>
<dbReference type="EMBL" id="AZHA01000099">
    <property type="protein sequence ID" value="KZZ99249.1"/>
    <property type="molecule type" value="Genomic_DNA"/>
</dbReference>
<dbReference type="GO" id="GO:0005758">
    <property type="term" value="C:mitochondrial intermembrane space"/>
    <property type="evidence" value="ECO:0007669"/>
    <property type="project" value="TreeGrafter"/>
</dbReference>
<dbReference type="GO" id="GO:0046872">
    <property type="term" value="F:metal ion binding"/>
    <property type="evidence" value="ECO:0007669"/>
    <property type="project" value="UniProtKB-UniRule"/>
</dbReference>
<dbReference type="InterPro" id="IPR024077">
    <property type="entry name" value="Neurolysin/TOP_dom2"/>
</dbReference>
<organism evidence="9 10">
    <name type="scientific">Beauveria brongniartii RCEF 3172</name>
    <dbReference type="NCBI Taxonomy" id="1081107"/>
    <lineage>
        <taxon>Eukaryota</taxon>
        <taxon>Fungi</taxon>
        <taxon>Dikarya</taxon>
        <taxon>Ascomycota</taxon>
        <taxon>Pezizomycotina</taxon>
        <taxon>Sordariomycetes</taxon>
        <taxon>Hypocreomycetidae</taxon>
        <taxon>Hypocreales</taxon>
        <taxon>Cordycipitaceae</taxon>
        <taxon>Beauveria</taxon>
        <taxon>Beauveria brongniartii</taxon>
    </lineage>
</organism>
<proteinExistence type="inferred from homology"/>
<keyword evidence="10" id="KW-1185">Reference proteome</keyword>
<dbReference type="Gene3D" id="1.10.1370.10">
    <property type="entry name" value="Neurolysin, domain 3"/>
    <property type="match status" value="1"/>
</dbReference>
<dbReference type="OrthoDB" id="534666at2759"/>
<accession>A0A162JKT1</accession>
<keyword evidence="2 7" id="KW-0645">Protease</keyword>
<dbReference type="PANTHER" id="PTHR11804:SF84">
    <property type="entry name" value="SACCHAROLYSIN"/>
    <property type="match status" value="1"/>
</dbReference>
<evidence type="ECO:0000256" key="4">
    <source>
        <dbReference type="ARBA" id="ARBA00022801"/>
    </source>
</evidence>
<dbReference type="Gene3D" id="3.40.390.10">
    <property type="entry name" value="Collagenase (Catalytic Domain)"/>
    <property type="match status" value="1"/>
</dbReference>
<dbReference type="InterPro" id="IPR024080">
    <property type="entry name" value="Neurolysin/TOP_N"/>
</dbReference>
<dbReference type="InterPro" id="IPR045090">
    <property type="entry name" value="Pept_M3A_M3B"/>
</dbReference>
<reference evidence="9 10" key="1">
    <citation type="journal article" date="2016" name="Genome Biol. Evol.">
        <title>Divergent and convergent evolution of fungal pathogenicity.</title>
        <authorList>
            <person name="Shang Y."/>
            <person name="Xiao G."/>
            <person name="Zheng P."/>
            <person name="Cen K."/>
            <person name="Zhan S."/>
            <person name="Wang C."/>
        </authorList>
    </citation>
    <scope>NUCLEOTIDE SEQUENCE [LARGE SCALE GENOMIC DNA]</scope>
    <source>
        <strain evidence="9 10">RCEF 3172</strain>
    </source>
</reference>
<dbReference type="AlphaFoldDB" id="A0A162JKT1"/>
<evidence type="ECO:0000256" key="3">
    <source>
        <dbReference type="ARBA" id="ARBA00022723"/>
    </source>
</evidence>
<dbReference type="SUPFAM" id="SSF55486">
    <property type="entry name" value="Metalloproteases ('zincins'), catalytic domain"/>
    <property type="match status" value="1"/>
</dbReference>
<evidence type="ECO:0000313" key="10">
    <source>
        <dbReference type="Proteomes" id="UP000076863"/>
    </source>
</evidence>
<comment type="similarity">
    <text evidence="1 7">Belongs to the peptidase M3 family.</text>
</comment>
<comment type="cofactor">
    <cofactor evidence="7">
        <name>Zn(2+)</name>
        <dbReference type="ChEBI" id="CHEBI:29105"/>
    </cofactor>
    <text evidence="7">Binds 1 zinc ion.</text>
</comment>
<evidence type="ECO:0000259" key="8">
    <source>
        <dbReference type="Pfam" id="PF01432"/>
    </source>
</evidence>
<dbReference type="InterPro" id="IPR024079">
    <property type="entry name" value="MetalloPept_cat_dom_sf"/>
</dbReference>
<evidence type="ECO:0000256" key="1">
    <source>
        <dbReference type="ARBA" id="ARBA00006040"/>
    </source>
</evidence>
<comment type="caution">
    <text evidence="9">The sequence shown here is derived from an EMBL/GenBank/DDBJ whole genome shotgun (WGS) entry which is preliminary data.</text>
</comment>
<evidence type="ECO:0000256" key="7">
    <source>
        <dbReference type="RuleBase" id="RU003435"/>
    </source>
</evidence>
<sequence>MAPLPQALLRVPTKGNLIPVRKAQIAKRQEILQHIIDTVDVDQASFETVYEPVLRYDDMVSDDVDMIAMLRYGSQDAEVQAEVVECSKLWSEHNVWVDSQEQLIRLKLAAGGKTDGLDPESKRLLIRRTEWLRHIGYGDIEAETKAAFLSTRKQISKLCEEFNRNIRLYDGGHLLFSDAELKGLKEGVIEAYEKDEVGKRRVPMKQANYIRIMREATIFTTRKTFHEAWAARLPENVAIFREAILLRDENARRMGYKSDADFNLFSRMAKSTEWVEDLLTDLGNKLIGPGKVLFKEMEDLKRRLMEENSEAVDVGSDTAVQPWERFYLATLLEREKRIDQKAISAYFPFKETSAAILRNISSYLQLRLEPVAKEDLEGCIWSHDVDVWAVWDEGEEENGQFVGYFYADLLDRENKYKHNQTVELQASYLREDGTRPLPAGILMCCFSPEVVDGCKVLKHENIITIYHELGHALQVLLSRTKWSTYHGYNVAIEFSEGIGTAMENYAWLKEELQNISCHYVYTDDTYMQLWQKNNPDKPLPPRPLPDGLIEELINDRKKRRIESYLKQLSDAGFDMAVHNPKSHEDLEELDETKIYHDLKEMYMFIRPTVPSYTQADFSHLMSGYNSGYYSYICSNIFGEEIYQSNFAADPTSKTAWKRFRRELLQYGGSCDQTELLEEFLGRPPTTAALLKSVGIE</sequence>
<evidence type="ECO:0000256" key="2">
    <source>
        <dbReference type="ARBA" id="ARBA00022670"/>
    </source>
</evidence>
<protein>
    <submittedName>
        <fullName evidence="9">Peptidase family M3</fullName>
    </submittedName>
</protein>
<dbReference type="InterPro" id="IPR001567">
    <property type="entry name" value="Pept_M3A_M3B_dom"/>
</dbReference>
<dbReference type="GO" id="GO:0004222">
    <property type="term" value="F:metalloendopeptidase activity"/>
    <property type="evidence" value="ECO:0007669"/>
    <property type="project" value="InterPro"/>
</dbReference>
<dbReference type="PANTHER" id="PTHR11804">
    <property type="entry name" value="PROTEASE M3 THIMET OLIGOPEPTIDASE-RELATED"/>
    <property type="match status" value="1"/>
</dbReference>
<dbReference type="GO" id="GO:0006518">
    <property type="term" value="P:peptide metabolic process"/>
    <property type="evidence" value="ECO:0007669"/>
    <property type="project" value="TreeGrafter"/>
</dbReference>
<evidence type="ECO:0000256" key="6">
    <source>
        <dbReference type="ARBA" id="ARBA00023049"/>
    </source>
</evidence>
<feature type="domain" description="Peptidase M3A/M3B catalytic" evidence="8">
    <location>
        <begin position="213"/>
        <end position="694"/>
    </location>
</feature>
<dbReference type="GO" id="GO:0006508">
    <property type="term" value="P:proteolysis"/>
    <property type="evidence" value="ECO:0007669"/>
    <property type="project" value="UniProtKB-KW"/>
</dbReference>
<keyword evidence="4 7" id="KW-0378">Hydrolase</keyword>
<evidence type="ECO:0000313" key="9">
    <source>
        <dbReference type="EMBL" id="KZZ99249.1"/>
    </source>
</evidence>
<keyword evidence="6 7" id="KW-0482">Metalloprotease</keyword>
<dbReference type="Gene3D" id="1.20.1050.40">
    <property type="entry name" value="Endopeptidase. Chain P, domain 1"/>
    <property type="match status" value="1"/>
</dbReference>
<keyword evidence="5 7" id="KW-0862">Zinc</keyword>
<name>A0A162JKT1_9HYPO</name>